<dbReference type="PROSITE" id="PS50975">
    <property type="entry name" value="ATP_GRASP"/>
    <property type="match status" value="1"/>
</dbReference>
<dbReference type="SMART" id="SM01209">
    <property type="entry name" value="GARS_A"/>
    <property type="match status" value="1"/>
</dbReference>
<dbReference type="KEGG" id="aaf:AURANDRAFT_64345"/>
<evidence type="ECO:0000256" key="14">
    <source>
        <dbReference type="ARBA" id="ARBA00023211"/>
    </source>
</evidence>
<dbReference type="AlphaFoldDB" id="F0Y9U8"/>
<dbReference type="InterPro" id="IPR001555">
    <property type="entry name" value="GART_AS"/>
</dbReference>
<evidence type="ECO:0000256" key="16">
    <source>
        <dbReference type="PROSITE-ProRule" id="PRU00409"/>
    </source>
</evidence>
<keyword evidence="10" id="KW-0479">Metal-binding</keyword>
<keyword evidence="12" id="KW-0658">Purine biosynthesis</keyword>
<dbReference type="FunFam" id="3.30.1330.10:FF:000001">
    <property type="entry name" value="Phosphoribosylformylglycinamidine cyclo-ligase"/>
    <property type="match status" value="1"/>
</dbReference>
<evidence type="ECO:0000256" key="10">
    <source>
        <dbReference type="ARBA" id="ARBA00022723"/>
    </source>
</evidence>
<name>F0Y9U8_AURAN</name>
<evidence type="ECO:0000256" key="15">
    <source>
        <dbReference type="ARBA" id="ARBA00023268"/>
    </source>
</evidence>
<evidence type="ECO:0000313" key="19">
    <source>
        <dbReference type="Proteomes" id="UP000002729"/>
    </source>
</evidence>
<dbReference type="InterPro" id="IPR000115">
    <property type="entry name" value="PRibGlycinamide_synth"/>
</dbReference>
<dbReference type="PROSITE" id="PS00373">
    <property type="entry name" value="GART"/>
    <property type="match status" value="1"/>
</dbReference>
<dbReference type="PROSITE" id="PS00184">
    <property type="entry name" value="GARS"/>
    <property type="match status" value="1"/>
</dbReference>
<dbReference type="InterPro" id="IPR020561">
    <property type="entry name" value="PRibGlycinamid_synth_ATP-grasp"/>
</dbReference>
<sequence>MVSVLVVGGGGREHAIVTALARSDKVEKIYAAPGNGGTASMGGKVMNVSVAEADVAAFAVKKQVALVVVGPEAPLVAGVCDDCRALGVATFGPSAAAAEIEASKAWSKAFMTRRGLKTARFETFASSEKAKARAYVERCGFDVVVKASGLAAGKGVLVPPAGDRAAALAAVDEMFGDHGFGAAGDTVVIEEQMSGPEISLLAFCDGETCACMPPAQDHKRALDGDRGLNTGGMGAYAPSPQISAAQLAEAQAVMAKAVAGLKAEGRPFVGCLYGGFMLTESGPSLLEFNARFGDPETQVVLPLLESDCFEVMMACATGRLAELPPVRWADAVAATVVVAAGGYPRSYAKGLAMSGVRDADRLPGVTVFHAGTKLQDGALVTSGGRVVAVSAVAPELKGALRAAYAGAAKVRFAGARYRGDIARRCLDAPLKIGVLGSTRGSSLQPLLDALGTDAFPNAELVCVLSNKADSGILERCAAKCGNRVHVKAPPASSGTKEEKRAAYDALLTAAFDEAGVELVLCVGWMKILSPEFVAAWRGRCFNVHPSLLPDFAGGMDLEVHAAVLAAQKAETGCTVHLVTDDVDGGAVVVQKVCAVEAADAPEDLKKRVQALEGPALLAAAAAFQRGDAGARFAPRAAPRADDAAAAPAAPLTYRAAGVDIDAGNALVDRIKPLAKATAIPGCEGSLGGFGALFDLKKAGFGPAADPDDAGEDVLLVSGTDGVGTKLRLAQAGNELADGVNYDGAIGVDLVAMCVNDIVTTGAKPLFFLDYYATGSLDVGRCGDLVAGVADGCAKSGCALVGGETAEMPGLYGAGDYDVAGFAVGALRRKDMLPKCGRMAPGDQLVAVASSGVHANGFSLVRKALQREADAKAAGDATALLSASAASLNAAAPEYVGSLADALLAPTRLYASTIAALSGVELLGAAHITGGGLTENLPRCLPDHLAAECAPFALPPLFKWLRAACGGLPDDEMLRTFNCGVGLVLVLKPGDVDKAVAMLGAAGETGVFKLGALVNKTPANPGCVMSKWVKYSYGALAFSGTLGTYVVITELNHLAHPHESHTPAMSHLKIRAKPYPWSCPDCNLFDSACWKACKEK</sequence>
<dbReference type="NCBIfam" id="TIGR00877">
    <property type="entry name" value="purD"/>
    <property type="match status" value="1"/>
</dbReference>
<keyword evidence="11 16" id="KW-0547">Nucleotide-binding</keyword>
<dbReference type="RefSeq" id="XP_009037475.1">
    <property type="nucleotide sequence ID" value="XM_009039227.1"/>
</dbReference>
<dbReference type="Pfam" id="PF02844">
    <property type="entry name" value="GARS_N"/>
    <property type="match status" value="1"/>
</dbReference>
<dbReference type="InterPro" id="IPR011054">
    <property type="entry name" value="Rudment_hybrid_motif"/>
</dbReference>
<dbReference type="SUPFAM" id="SSF56059">
    <property type="entry name" value="Glutathione synthetase ATP-binding domain-like"/>
    <property type="match status" value="1"/>
</dbReference>
<dbReference type="Gene3D" id="3.90.600.10">
    <property type="entry name" value="Phosphoribosylglycinamide synthetase, C-terminal domain"/>
    <property type="match status" value="1"/>
</dbReference>
<dbReference type="NCBIfam" id="TIGR00878">
    <property type="entry name" value="purM"/>
    <property type="match status" value="1"/>
</dbReference>
<comment type="similarity">
    <text evidence="5">In the central section; belongs to the AIR synthase family.</text>
</comment>
<dbReference type="HAMAP" id="MF_00138">
    <property type="entry name" value="GARS"/>
    <property type="match status" value="1"/>
</dbReference>
<comment type="pathway">
    <text evidence="1">Purine metabolism; IMP biosynthesis via de novo pathway; 5-amino-1-(5-phospho-D-ribosyl)imidazole from N(2)-formyl-N(1)-(5-phospho-D-ribosyl)glycinamide: step 2/2.</text>
</comment>
<dbReference type="Pfam" id="PF00586">
    <property type="entry name" value="AIRS"/>
    <property type="match status" value="1"/>
</dbReference>
<dbReference type="eggNOG" id="KOG0237">
    <property type="taxonomic scope" value="Eukaryota"/>
</dbReference>
<organism evidence="19">
    <name type="scientific">Aureococcus anophagefferens</name>
    <name type="common">Harmful bloom alga</name>
    <dbReference type="NCBI Taxonomy" id="44056"/>
    <lineage>
        <taxon>Eukaryota</taxon>
        <taxon>Sar</taxon>
        <taxon>Stramenopiles</taxon>
        <taxon>Ochrophyta</taxon>
        <taxon>Pelagophyceae</taxon>
        <taxon>Pelagomonadales</taxon>
        <taxon>Pelagomonadaceae</taxon>
        <taxon>Aureococcus</taxon>
    </lineage>
</organism>
<evidence type="ECO:0000256" key="13">
    <source>
        <dbReference type="ARBA" id="ARBA00022840"/>
    </source>
</evidence>
<dbReference type="GO" id="GO:0046084">
    <property type="term" value="P:adenine biosynthetic process"/>
    <property type="evidence" value="ECO:0007669"/>
    <property type="project" value="TreeGrafter"/>
</dbReference>
<dbReference type="SUPFAM" id="SSF53328">
    <property type="entry name" value="Formyltransferase"/>
    <property type="match status" value="1"/>
</dbReference>
<dbReference type="Gene3D" id="4.10.95.10">
    <property type="entry name" value="Cytochrome c oxidase, subunit VIa"/>
    <property type="match status" value="1"/>
</dbReference>
<comment type="similarity">
    <text evidence="3">In the N-terminal section; belongs to the GARS family.</text>
</comment>
<dbReference type="Pfam" id="PF02843">
    <property type="entry name" value="GARS_C"/>
    <property type="match status" value="1"/>
</dbReference>
<dbReference type="Gene3D" id="3.30.470.20">
    <property type="entry name" value="ATP-grasp fold, B domain"/>
    <property type="match status" value="1"/>
</dbReference>
<dbReference type="PANTHER" id="PTHR10520">
    <property type="entry name" value="TRIFUNCTIONAL PURINE BIOSYNTHETIC PROTEIN ADENOSINE-3-RELATED"/>
    <property type="match status" value="1"/>
</dbReference>
<dbReference type="InterPro" id="IPR036921">
    <property type="entry name" value="PurM-like_N_sf"/>
</dbReference>
<dbReference type="OrthoDB" id="2018833at2759"/>
<comment type="pathway">
    <text evidence="2">Purine metabolism; IMP biosynthesis via de novo pathway; N(1)-(5-phospho-D-ribosyl)glycinamide from 5-phospho-alpha-D-ribose 1-diphosphate: step 2/2.</text>
</comment>
<evidence type="ECO:0000256" key="3">
    <source>
        <dbReference type="ARBA" id="ARBA00007423"/>
    </source>
</evidence>
<keyword evidence="13 16" id="KW-0067">ATP-binding</keyword>
<dbReference type="InterPro" id="IPR036418">
    <property type="entry name" value="Cyt_c_oxidase_su6a_sf"/>
</dbReference>
<dbReference type="EC" id="6.3.4.13" evidence="7"/>
<dbReference type="CDD" id="cd02196">
    <property type="entry name" value="PurM"/>
    <property type="match status" value="1"/>
</dbReference>
<gene>
    <name evidence="18" type="ORF">AURANDRAFT_64345</name>
</gene>
<dbReference type="EC" id="6.3.3.1" evidence="6"/>
<dbReference type="eggNOG" id="KOG3076">
    <property type="taxonomic scope" value="Eukaryota"/>
</dbReference>
<dbReference type="UniPathway" id="UPA00074">
    <property type="reaction ID" value="UER00125"/>
</dbReference>
<dbReference type="InterPro" id="IPR002376">
    <property type="entry name" value="Formyl_transf_N"/>
</dbReference>
<accession>F0Y9U8</accession>
<dbReference type="Pfam" id="PF00551">
    <property type="entry name" value="Formyl_trans_N"/>
    <property type="match status" value="1"/>
</dbReference>
<dbReference type="GO" id="GO:0005829">
    <property type="term" value="C:cytosol"/>
    <property type="evidence" value="ECO:0007669"/>
    <property type="project" value="TreeGrafter"/>
</dbReference>
<dbReference type="InterPro" id="IPR013815">
    <property type="entry name" value="ATP_grasp_subdomain_1"/>
</dbReference>
<dbReference type="GO" id="GO:0006189">
    <property type="term" value="P:'de novo' IMP biosynthetic process"/>
    <property type="evidence" value="ECO:0007669"/>
    <property type="project" value="UniProtKB-UniPathway"/>
</dbReference>
<dbReference type="GeneID" id="20224786"/>
<dbReference type="FunFam" id="3.90.600.10:FF:000001">
    <property type="entry name" value="Trifunctional purine biosynthetic protein adenosine-3"/>
    <property type="match status" value="1"/>
</dbReference>
<keyword evidence="15" id="KW-0511">Multifunctional enzyme</keyword>
<dbReference type="InParanoid" id="F0Y9U8"/>
<dbReference type="InterPro" id="IPR020559">
    <property type="entry name" value="PRibGlycinamide_synth_CS"/>
</dbReference>
<evidence type="ECO:0000256" key="1">
    <source>
        <dbReference type="ARBA" id="ARBA00004686"/>
    </source>
</evidence>
<dbReference type="SUPFAM" id="SSF55326">
    <property type="entry name" value="PurM N-terminal domain-like"/>
    <property type="match status" value="1"/>
</dbReference>
<evidence type="ECO:0000256" key="5">
    <source>
        <dbReference type="ARBA" id="ARBA00008696"/>
    </source>
</evidence>
<dbReference type="InterPro" id="IPR036676">
    <property type="entry name" value="PurM-like_C_sf"/>
</dbReference>
<dbReference type="InterPro" id="IPR016188">
    <property type="entry name" value="PurM-like_N"/>
</dbReference>
<evidence type="ECO:0000259" key="17">
    <source>
        <dbReference type="PROSITE" id="PS50975"/>
    </source>
</evidence>
<feature type="domain" description="ATP-grasp" evidence="17">
    <location>
        <begin position="108"/>
        <end position="317"/>
    </location>
</feature>
<evidence type="ECO:0000256" key="7">
    <source>
        <dbReference type="ARBA" id="ARBA00013255"/>
    </source>
</evidence>
<keyword evidence="14" id="KW-0464">Manganese</keyword>
<dbReference type="HAMAP" id="MF_00741">
    <property type="entry name" value="AIRS"/>
    <property type="match status" value="1"/>
</dbReference>
<evidence type="ECO:0000256" key="12">
    <source>
        <dbReference type="ARBA" id="ARBA00022755"/>
    </source>
</evidence>
<dbReference type="InterPro" id="IPR010918">
    <property type="entry name" value="PurM-like_C_dom"/>
</dbReference>
<evidence type="ECO:0000256" key="9">
    <source>
        <dbReference type="ARBA" id="ARBA00022598"/>
    </source>
</evidence>
<dbReference type="FunFam" id="3.30.470.20:FF:000018">
    <property type="entry name" value="Trifunctional purine biosynthetic protein adenosine-3"/>
    <property type="match status" value="1"/>
</dbReference>
<dbReference type="Gene3D" id="3.40.50.20">
    <property type="match status" value="1"/>
</dbReference>
<keyword evidence="19" id="KW-1185">Reference proteome</keyword>
<dbReference type="SMART" id="SM01210">
    <property type="entry name" value="GARS_C"/>
    <property type="match status" value="1"/>
</dbReference>
<evidence type="ECO:0000256" key="11">
    <source>
        <dbReference type="ARBA" id="ARBA00022741"/>
    </source>
</evidence>
<evidence type="ECO:0000256" key="8">
    <source>
        <dbReference type="ARBA" id="ARBA00021140"/>
    </source>
</evidence>
<dbReference type="PANTHER" id="PTHR10520:SF12">
    <property type="entry name" value="TRIFUNCTIONAL PURINE BIOSYNTHETIC PROTEIN ADENOSINE-3"/>
    <property type="match status" value="1"/>
</dbReference>
<dbReference type="OMA" id="EVMQACC"/>
<dbReference type="Gene3D" id="3.90.650.10">
    <property type="entry name" value="PurM-like C-terminal domain"/>
    <property type="match status" value="1"/>
</dbReference>
<dbReference type="InterPro" id="IPR011761">
    <property type="entry name" value="ATP-grasp"/>
</dbReference>
<dbReference type="GO" id="GO:0046872">
    <property type="term" value="F:metal ion binding"/>
    <property type="evidence" value="ECO:0007669"/>
    <property type="project" value="UniProtKB-KW"/>
</dbReference>
<protein>
    <recommendedName>
        <fullName evidence="8">Trifunctional purine biosynthetic protein adenosine-3</fullName>
        <ecNumber evidence="6">6.3.3.1</ecNumber>
        <ecNumber evidence="7">6.3.4.13</ecNumber>
    </recommendedName>
</protein>
<dbReference type="EMBL" id="GL833129">
    <property type="protein sequence ID" value="EGB08118.1"/>
    <property type="molecule type" value="Genomic_DNA"/>
</dbReference>
<dbReference type="GO" id="GO:0004641">
    <property type="term" value="F:phosphoribosylformylglycinamidine cyclo-ligase activity"/>
    <property type="evidence" value="ECO:0007669"/>
    <property type="project" value="UniProtKB-EC"/>
</dbReference>
<dbReference type="InterPro" id="IPR020560">
    <property type="entry name" value="PRibGlycinamide_synth_C-dom"/>
</dbReference>
<dbReference type="SUPFAM" id="SSF56042">
    <property type="entry name" value="PurM C-terminal domain-like"/>
    <property type="match status" value="1"/>
</dbReference>
<dbReference type="InterPro" id="IPR016185">
    <property type="entry name" value="PreATP-grasp_dom_sf"/>
</dbReference>
<evidence type="ECO:0000313" key="18">
    <source>
        <dbReference type="EMBL" id="EGB08118.1"/>
    </source>
</evidence>
<dbReference type="GO" id="GO:0004637">
    <property type="term" value="F:phosphoribosylamine-glycine ligase activity"/>
    <property type="evidence" value="ECO:0007669"/>
    <property type="project" value="UniProtKB-EC"/>
</dbReference>
<evidence type="ECO:0000256" key="2">
    <source>
        <dbReference type="ARBA" id="ARBA00005174"/>
    </source>
</evidence>
<dbReference type="SUPFAM" id="SSF52440">
    <property type="entry name" value="PreATP-grasp domain"/>
    <property type="match status" value="1"/>
</dbReference>
<dbReference type="SUPFAM" id="SSF51246">
    <property type="entry name" value="Rudiment single hybrid motif"/>
    <property type="match status" value="1"/>
</dbReference>
<comment type="similarity">
    <text evidence="4">In the C-terminal section; belongs to the GART family.</text>
</comment>
<dbReference type="InterPro" id="IPR004733">
    <property type="entry name" value="PurM_cligase"/>
</dbReference>
<dbReference type="Gene3D" id="3.40.50.170">
    <property type="entry name" value="Formyl transferase, N-terminal domain"/>
    <property type="match status" value="1"/>
</dbReference>
<proteinExistence type="inferred from homology"/>
<dbReference type="Gene3D" id="3.30.1330.10">
    <property type="entry name" value="PurM-like, N-terminal domain"/>
    <property type="match status" value="1"/>
</dbReference>
<evidence type="ECO:0000256" key="6">
    <source>
        <dbReference type="ARBA" id="ARBA00013047"/>
    </source>
</evidence>
<keyword evidence="9" id="KW-0436">Ligase</keyword>
<evidence type="ECO:0000256" key="4">
    <source>
        <dbReference type="ARBA" id="ARBA00008630"/>
    </source>
</evidence>
<dbReference type="InterPro" id="IPR036477">
    <property type="entry name" value="Formyl_transf_N_sf"/>
</dbReference>
<dbReference type="Proteomes" id="UP000002729">
    <property type="component" value="Unassembled WGS sequence"/>
</dbReference>
<dbReference type="Pfam" id="PF01071">
    <property type="entry name" value="GARS_A"/>
    <property type="match status" value="1"/>
</dbReference>
<reference evidence="18 19" key="1">
    <citation type="journal article" date="2011" name="Proc. Natl. Acad. Sci. U.S.A.">
        <title>Niche of harmful alga Aureococcus anophagefferens revealed through ecogenomics.</title>
        <authorList>
            <person name="Gobler C.J."/>
            <person name="Berry D.L."/>
            <person name="Dyhrman S.T."/>
            <person name="Wilhelm S.W."/>
            <person name="Salamov A."/>
            <person name="Lobanov A.V."/>
            <person name="Zhang Y."/>
            <person name="Collier J.L."/>
            <person name="Wurch L.L."/>
            <person name="Kustka A.B."/>
            <person name="Dill B.D."/>
            <person name="Shah M."/>
            <person name="VerBerkmoes N.C."/>
            <person name="Kuo A."/>
            <person name="Terry A."/>
            <person name="Pangilinan J."/>
            <person name="Lindquist E.A."/>
            <person name="Lucas S."/>
            <person name="Paulsen I.T."/>
            <person name="Hattenrath-Lehmann T.K."/>
            <person name="Talmage S.C."/>
            <person name="Walker E.A."/>
            <person name="Koch F."/>
            <person name="Burson A.M."/>
            <person name="Marcoval M.A."/>
            <person name="Tang Y.Z."/>
            <person name="Lecleir G.R."/>
            <person name="Coyne K.J."/>
            <person name="Berg G.M."/>
            <person name="Bertrand E.M."/>
            <person name="Saito M.A."/>
            <person name="Gladyshev V.N."/>
            <person name="Grigoriev I.V."/>
        </authorList>
    </citation>
    <scope>NUCLEOTIDE SEQUENCE [LARGE SCALE GENOMIC DNA]</scope>
    <source>
        <strain evidence="19">CCMP 1984</strain>
    </source>
</reference>
<dbReference type="InterPro" id="IPR020562">
    <property type="entry name" value="PRibGlycinamide_synth_N"/>
</dbReference>
<dbReference type="GO" id="GO:0005524">
    <property type="term" value="F:ATP binding"/>
    <property type="evidence" value="ECO:0007669"/>
    <property type="project" value="UniProtKB-UniRule"/>
</dbReference>
<dbReference type="Pfam" id="PF02769">
    <property type="entry name" value="AIRS_C"/>
    <property type="match status" value="1"/>
</dbReference>
<dbReference type="Gene3D" id="3.30.1490.20">
    <property type="entry name" value="ATP-grasp fold, A domain"/>
    <property type="match status" value="1"/>
</dbReference>
<dbReference type="InterPro" id="IPR037123">
    <property type="entry name" value="PRibGlycinamide_synth_C_sf"/>
</dbReference>